<accession>A0A098G3R9</accession>
<keyword evidence="1" id="KW-0812">Transmembrane</keyword>
<feature type="transmembrane region" description="Helical" evidence="1">
    <location>
        <begin position="143"/>
        <end position="167"/>
    </location>
</feature>
<dbReference type="STRING" id="1212491.LFA_0680"/>
<feature type="transmembrane region" description="Helical" evidence="1">
    <location>
        <begin position="96"/>
        <end position="112"/>
    </location>
</feature>
<sequence>MFISQLKDKVLAYDRYGIHRVNGLKALFLLELLFIFNFIYTVNNPYFYFFYVPLTAFTAEVVGTTLEEKSLFLFFTITGCAFSIFLFGVFSVYRTFFALFVFFYTALLYYVVIHKLKKMLALVPLILSLAVYSLIYVNADSNFYIALNNTLHTLAAMVLMLVGLYMFPKIYYLSIWRRAFCDVVTHLEILTEKICREEVNTIPIFSGIIVMERHCKMLSRKMKYFSILKITLLAFELIMSISYLVSFQKNIKIQYIRLFHHYLVIMRDAVRMKDPVFIDPKELPLFNETHELKILHQLILSWNYVCADL</sequence>
<keyword evidence="1" id="KW-1133">Transmembrane helix</keyword>
<dbReference type="Proteomes" id="UP000032430">
    <property type="component" value="Chromosome I"/>
</dbReference>
<feature type="transmembrane region" description="Helical" evidence="1">
    <location>
        <begin position="46"/>
        <end position="64"/>
    </location>
</feature>
<dbReference type="AlphaFoldDB" id="A0A098G3R9"/>
<gene>
    <name evidence="2" type="ORF">LFA_0680</name>
</gene>
<dbReference type="RefSeq" id="WP_045094861.1">
    <property type="nucleotide sequence ID" value="NZ_LN614827.1"/>
</dbReference>
<keyword evidence="3" id="KW-1185">Reference proteome</keyword>
<feature type="transmembrane region" description="Helical" evidence="1">
    <location>
        <begin position="224"/>
        <end position="245"/>
    </location>
</feature>
<feature type="transmembrane region" description="Helical" evidence="1">
    <location>
        <begin position="21"/>
        <end position="40"/>
    </location>
</feature>
<evidence type="ECO:0000313" key="3">
    <source>
        <dbReference type="Proteomes" id="UP000032430"/>
    </source>
</evidence>
<dbReference type="KEGG" id="lfa:LFA_0680"/>
<organism evidence="2 3">
    <name type="scientific">Legionella fallonii LLAP-10</name>
    <dbReference type="NCBI Taxonomy" id="1212491"/>
    <lineage>
        <taxon>Bacteria</taxon>
        <taxon>Pseudomonadati</taxon>
        <taxon>Pseudomonadota</taxon>
        <taxon>Gammaproteobacteria</taxon>
        <taxon>Legionellales</taxon>
        <taxon>Legionellaceae</taxon>
        <taxon>Legionella</taxon>
    </lineage>
</organism>
<keyword evidence="1" id="KW-0472">Membrane</keyword>
<dbReference type="EMBL" id="LN614827">
    <property type="protein sequence ID" value="CEG56130.1"/>
    <property type="molecule type" value="Genomic_DNA"/>
</dbReference>
<protein>
    <recommendedName>
        <fullName evidence="4">Phage minor tail protein</fullName>
    </recommendedName>
</protein>
<feature type="transmembrane region" description="Helical" evidence="1">
    <location>
        <begin position="119"/>
        <end position="137"/>
    </location>
</feature>
<reference evidence="3" key="1">
    <citation type="submission" date="2014-09" db="EMBL/GenBank/DDBJ databases">
        <authorList>
            <person name="Gomez-Valero L."/>
        </authorList>
    </citation>
    <scope>NUCLEOTIDE SEQUENCE [LARGE SCALE GENOMIC DNA]</scope>
    <source>
        <strain evidence="3">ATCC700992</strain>
    </source>
</reference>
<dbReference type="HOGENOM" id="CLU_896576_0_0_6"/>
<name>A0A098G3R9_9GAMM</name>
<evidence type="ECO:0000256" key="1">
    <source>
        <dbReference type="SAM" id="Phobius"/>
    </source>
</evidence>
<proteinExistence type="predicted"/>
<feature type="transmembrane region" description="Helical" evidence="1">
    <location>
        <begin position="71"/>
        <end position="90"/>
    </location>
</feature>
<evidence type="ECO:0008006" key="4">
    <source>
        <dbReference type="Google" id="ProtNLM"/>
    </source>
</evidence>
<evidence type="ECO:0000313" key="2">
    <source>
        <dbReference type="EMBL" id="CEG56130.1"/>
    </source>
</evidence>